<protein>
    <recommendedName>
        <fullName evidence="3">Acyltransferase 3 domain-containing protein</fullName>
    </recommendedName>
</protein>
<organism evidence="4">
    <name type="scientific">Mucochytrium quahogii</name>
    <dbReference type="NCBI Taxonomy" id="96639"/>
    <lineage>
        <taxon>Eukaryota</taxon>
        <taxon>Sar</taxon>
        <taxon>Stramenopiles</taxon>
        <taxon>Bigyra</taxon>
        <taxon>Labyrinthulomycetes</taxon>
        <taxon>Thraustochytrida</taxon>
        <taxon>Thraustochytriidae</taxon>
        <taxon>Mucochytrium</taxon>
    </lineage>
</organism>
<dbReference type="InterPro" id="IPR002656">
    <property type="entry name" value="Acyl_transf_3_dom"/>
</dbReference>
<reference evidence="4" key="1">
    <citation type="submission" date="2021-01" db="EMBL/GenBank/DDBJ databases">
        <authorList>
            <person name="Corre E."/>
            <person name="Pelletier E."/>
            <person name="Niang G."/>
            <person name="Scheremetjew M."/>
            <person name="Finn R."/>
            <person name="Kale V."/>
            <person name="Holt S."/>
            <person name="Cochrane G."/>
            <person name="Meng A."/>
            <person name="Brown T."/>
            <person name="Cohen L."/>
        </authorList>
    </citation>
    <scope>NUCLEOTIDE SEQUENCE</scope>
    <source>
        <strain evidence="4">NY070348D</strain>
    </source>
</reference>
<gene>
    <name evidence="4" type="ORF">QSP1433_LOCUS6058</name>
</gene>
<dbReference type="InterPro" id="IPR050879">
    <property type="entry name" value="Acyltransferase_3"/>
</dbReference>
<feature type="transmembrane region" description="Helical" evidence="2">
    <location>
        <begin position="380"/>
        <end position="400"/>
    </location>
</feature>
<evidence type="ECO:0000259" key="3">
    <source>
        <dbReference type="Pfam" id="PF01757"/>
    </source>
</evidence>
<feature type="transmembrane region" description="Helical" evidence="2">
    <location>
        <begin position="15"/>
        <end position="34"/>
    </location>
</feature>
<proteinExistence type="predicted"/>
<dbReference type="PANTHER" id="PTHR23028">
    <property type="entry name" value="ACETYLTRANSFERASE"/>
    <property type="match status" value="1"/>
</dbReference>
<name>A0A7S2RR10_9STRA</name>
<feature type="compositionally biased region" description="Acidic residues" evidence="1">
    <location>
        <begin position="489"/>
        <end position="500"/>
    </location>
</feature>
<evidence type="ECO:0000313" key="4">
    <source>
        <dbReference type="EMBL" id="CAD9678138.1"/>
    </source>
</evidence>
<dbReference type="Pfam" id="PF01757">
    <property type="entry name" value="Acyl_transf_3"/>
    <property type="match status" value="1"/>
</dbReference>
<feature type="transmembrane region" description="Helical" evidence="2">
    <location>
        <begin position="341"/>
        <end position="360"/>
    </location>
</feature>
<keyword evidence="2" id="KW-1133">Transmembrane helix</keyword>
<evidence type="ECO:0000256" key="1">
    <source>
        <dbReference type="SAM" id="MobiDB-lite"/>
    </source>
</evidence>
<feature type="transmembrane region" description="Helical" evidence="2">
    <location>
        <begin position="54"/>
        <end position="73"/>
    </location>
</feature>
<sequence>MADVTSQQKPKKRNILAISGIRTFATLWIVLGHFQQTGFRFNADTTFLLPLNRGYIAVAVYIVLSGFVTHYAYRHKSYGNAKLLCGFYVRRMGRVLFTYWASCILGLLDPLFTRHDALATDFPGQAFATIFVIQSWFEFPSNTAWSRDTMHQPNPGGWTISTLVFAWLLYPLLNVWMRMFNRKTRGSIPAKLILGLLVYVLGMLPTTLIFVYQDGSITNQEFEFLYKFPPCRLFDFIIGMIAAELVDDVRVNKFAIWKYVTDFAVIALALISCVGDFNKQDLTTADGILEQPLIRMNAEAFLISGLSPLIAFVLLGYSIATGDETHRFTLRGILEHPVSSGLGTYSFAIYCFQFTLYFMFEAWQHAKLMVPTYMNYPARLFAAYLMPYLVALVIFSGVWTEWVERPFAKRLVAFTKRYFEEAPRKPCGDMTETPSRKMEHGNNISISLSHNLELYAREQAMFSEQRERGEQQQQPDLDEQEFMSFSIDSPDDNTDTEDDLEAARSFEYDGASEGGSARSTRHTTATA</sequence>
<accession>A0A7S2RR10</accession>
<feature type="region of interest" description="Disordered" evidence="1">
    <location>
        <begin position="463"/>
        <end position="527"/>
    </location>
</feature>
<keyword evidence="2" id="KW-0472">Membrane</keyword>
<dbReference type="GO" id="GO:0016747">
    <property type="term" value="F:acyltransferase activity, transferring groups other than amino-acyl groups"/>
    <property type="evidence" value="ECO:0007669"/>
    <property type="project" value="InterPro"/>
</dbReference>
<feature type="transmembrane region" description="Helical" evidence="2">
    <location>
        <begin position="94"/>
        <end position="112"/>
    </location>
</feature>
<feature type="transmembrane region" description="Helical" evidence="2">
    <location>
        <begin position="255"/>
        <end position="277"/>
    </location>
</feature>
<feature type="compositionally biased region" description="Low complexity" evidence="1">
    <location>
        <begin position="516"/>
        <end position="527"/>
    </location>
</feature>
<keyword evidence="2" id="KW-0812">Transmembrane</keyword>
<feature type="transmembrane region" description="Helical" evidence="2">
    <location>
        <begin position="158"/>
        <end position="180"/>
    </location>
</feature>
<dbReference type="AlphaFoldDB" id="A0A7S2RR10"/>
<evidence type="ECO:0000256" key="2">
    <source>
        <dbReference type="SAM" id="Phobius"/>
    </source>
</evidence>
<feature type="domain" description="Acyltransferase 3" evidence="3">
    <location>
        <begin position="17"/>
        <end position="394"/>
    </location>
</feature>
<dbReference type="EMBL" id="HBHK01009723">
    <property type="protein sequence ID" value="CAD9678138.1"/>
    <property type="molecule type" value="Transcribed_RNA"/>
</dbReference>
<feature type="transmembrane region" description="Helical" evidence="2">
    <location>
        <begin position="192"/>
        <end position="212"/>
    </location>
</feature>
<feature type="transmembrane region" description="Helical" evidence="2">
    <location>
        <begin position="300"/>
        <end position="320"/>
    </location>
</feature>